<dbReference type="EMBL" id="PXOA01000891">
    <property type="protein sequence ID" value="RFU72313.1"/>
    <property type="molecule type" value="Genomic_DNA"/>
</dbReference>
<dbReference type="InterPro" id="IPR036420">
    <property type="entry name" value="BRCT_dom_sf"/>
</dbReference>
<sequence>MSPPPKPPLSQITATRRPAPWDPWNSSATGHQRAETQPGTAWRQSRSRKLNSQFRAGDGSGGERLSDTMGAFYGDRMRGSSSSASAPQGGTGKKSVVDMLTRPGLMRQTLESREAKESQAQEHPMDKEQPTAEEALMRQRQLEDEEKEKEAQANPRKLFDGVTVYVNGSTFPLVSDHRLKQLISENGGNMSLHLGRRKVTHVILGRPNGSKQGKGTGGGLAAGKLEKEIRKIGGCGIKFVGVEWVLESLKEGKRLPEACFSTLKIAAKAQDSVYGLYSNRDTISNTKPSKPSS</sequence>
<evidence type="ECO:0000313" key="4">
    <source>
        <dbReference type="Proteomes" id="UP000266272"/>
    </source>
</evidence>
<feature type="domain" description="BRCT" evidence="2">
    <location>
        <begin position="154"/>
        <end position="262"/>
    </location>
</feature>
<name>A0A395N9G8_TRIAR</name>
<comment type="caution">
    <text evidence="3">The sequence shown here is derived from an EMBL/GenBank/DDBJ whole genome shotgun (WGS) entry which is preliminary data.</text>
</comment>
<dbReference type="PROSITE" id="PS50172">
    <property type="entry name" value="BRCT"/>
    <property type="match status" value="1"/>
</dbReference>
<evidence type="ECO:0000313" key="3">
    <source>
        <dbReference type="EMBL" id="RFU72313.1"/>
    </source>
</evidence>
<keyword evidence="4" id="KW-1185">Reference proteome</keyword>
<dbReference type="Proteomes" id="UP000266272">
    <property type="component" value="Unassembled WGS sequence"/>
</dbReference>
<dbReference type="Pfam" id="PF16589">
    <property type="entry name" value="BRCT_2"/>
    <property type="match status" value="1"/>
</dbReference>
<proteinExistence type="predicted"/>
<dbReference type="STRING" id="490622.A0A395N9G8"/>
<feature type="compositionally biased region" description="Basic and acidic residues" evidence="1">
    <location>
        <begin position="110"/>
        <end position="132"/>
    </location>
</feature>
<evidence type="ECO:0000256" key="1">
    <source>
        <dbReference type="SAM" id="MobiDB-lite"/>
    </source>
</evidence>
<dbReference type="AlphaFoldDB" id="A0A395N9G8"/>
<protein>
    <recommendedName>
        <fullName evidence="2">BRCT domain-containing protein</fullName>
    </recommendedName>
</protein>
<dbReference type="InterPro" id="IPR001357">
    <property type="entry name" value="BRCT_dom"/>
</dbReference>
<organism evidence="3 4">
    <name type="scientific">Trichoderma arundinaceum</name>
    <dbReference type="NCBI Taxonomy" id="490622"/>
    <lineage>
        <taxon>Eukaryota</taxon>
        <taxon>Fungi</taxon>
        <taxon>Dikarya</taxon>
        <taxon>Ascomycota</taxon>
        <taxon>Pezizomycotina</taxon>
        <taxon>Sordariomycetes</taxon>
        <taxon>Hypocreomycetidae</taxon>
        <taxon>Hypocreales</taxon>
        <taxon>Hypocreaceae</taxon>
        <taxon>Trichoderma</taxon>
    </lineage>
</organism>
<accession>A0A395N9G8</accession>
<reference evidence="3 4" key="1">
    <citation type="journal article" date="2018" name="PLoS Pathog.">
        <title>Evolution of structural diversity of trichothecenes, a family of toxins produced by plant pathogenic and entomopathogenic fungi.</title>
        <authorList>
            <person name="Proctor R.H."/>
            <person name="McCormick S.P."/>
            <person name="Kim H.S."/>
            <person name="Cardoza R.E."/>
            <person name="Stanley A.M."/>
            <person name="Lindo L."/>
            <person name="Kelly A."/>
            <person name="Brown D.W."/>
            <person name="Lee T."/>
            <person name="Vaughan M.M."/>
            <person name="Alexander N.J."/>
            <person name="Busman M."/>
            <person name="Gutierrez S."/>
        </authorList>
    </citation>
    <scope>NUCLEOTIDE SEQUENCE [LARGE SCALE GENOMIC DNA]</scope>
    <source>
        <strain evidence="3 4">IBT 40837</strain>
    </source>
</reference>
<gene>
    <name evidence="3" type="ORF">TARUN_9945</name>
</gene>
<dbReference type="SMART" id="SM00292">
    <property type="entry name" value="BRCT"/>
    <property type="match status" value="1"/>
</dbReference>
<feature type="region of interest" description="Disordered" evidence="1">
    <location>
        <begin position="1"/>
        <end position="132"/>
    </location>
</feature>
<feature type="compositionally biased region" description="Polar residues" evidence="1">
    <location>
        <begin position="24"/>
        <end position="54"/>
    </location>
</feature>
<dbReference type="SUPFAM" id="SSF52113">
    <property type="entry name" value="BRCT domain"/>
    <property type="match status" value="1"/>
</dbReference>
<evidence type="ECO:0000259" key="2">
    <source>
        <dbReference type="PROSITE" id="PS50172"/>
    </source>
</evidence>
<dbReference type="OrthoDB" id="427711at2759"/>
<dbReference type="Gene3D" id="3.40.50.10190">
    <property type="entry name" value="BRCT domain"/>
    <property type="match status" value="1"/>
</dbReference>